<sequence length="217" mass="25166">MKCLRDVETPCLSFAYNVQDQKCYLYSRVLLENDYVISSGIVTYVPVFDDIEKNKPTAQSEIYQQNDEEYGSHRAVDGDPNTSMRSSRKRPIWWCVDLVKIHSMRLIQIITTKSHSDRMEGFGLSFGMTGNCDEAGLAESIECYRDIGTNQPHFDITKCTSGTTPAEMRARFIFIRHHKAFREMAKILLQPIHEIAKIKILREEHENQFCTLFKQQE</sequence>
<dbReference type="EMBL" id="KB203418">
    <property type="protein sequence ID" value="ESO84717.1"/>
    <property type="molecule type" value="Genomic_DNA"/>
</dbReference>
<dbReference type="GeneID" id="20243597"/>
<dbReference type="RefSeq" id="XP_009064596.1">
    <property type="nucleotide sequence ID" value="XM_009066348.1"/>
</dbReference>
<dbReference type="Gene3D" id="2.60.120.260">
    <property type="entry name" value="Galactose-binding domain-like"/>
    <property type="match status" value="1"/>
</dbReference>
<dbReference type="InterPro" id="IPR008979">
    <property type="entry name" value="Galactose-bd-like_sf"/>
</dbReference>
<dbReference type="HOGENOM" id="CLU_077235_0_0_1"/>
<keyword evidence="2" id="KW-1185">Reference proteome</keyword>
<dbReference type="SUPFAM" id="SSF49785">
    <property type="entry name" value="Galactose-binding domain-like"/>
    <property type="match status" value="1"/>
</dbReference>
<dbReference type="Proteomes" id="UP000030746">
    <property type="component" value="Unassembled WGS sequence"/>
</dbReference>
<evidence type="ECO:0000313" key="1">
    <source>
        <dbReference type="EMBL" id="ESO84717.1"/>
    </source>
</evidence>
<gene>
    <name evidence="1" type="ORF">LOTGIDRAFT_176102</name>
</gene>
<reference evidence="1 2" key="1">
    <citation type="journal article" date="2013" name="Nature">
        <title>Insights into bilaterian evolution from three spiralian genomes.</title>
        <authorList>
            <person name="Simakov O."/>
            <person name="Marletaz F."/>
            <person name="Cho S.J."/>
            <person name="Edsinger-Gonzales E."/>
            <person name="Havlak P."/>
            <person name="Hellsten U."/>
            <person name="Kuo D.H."/>
            <person name="Larsson T."/>
            <person name="Lv J."/>
            <person name="Arendt D."/>
            <person name="Savage R."/>
            <person name="Osoegawa K."/>
            <person name="de Jong P."/>
            <person name="Grimwood J."/>
            <person name="Chapman J.A."/>
            <person name="Shapiro H."/>
            <person name="Aerts A."/>
            <person name="Otillar R.P."/>
            <person name="Terry A.Y."/>
            <person name="Boore J.L."/>
            <person name="Grigoriev I.V."/>
            <person name="Lindberg D.R."/>
            <person name="Seaver E.C."/>
            <person name="Weisblat D.A."/>
            <person name="Putnam N.H."/>
            <person name="Rokhsar D.S."/>
        </authorList>
    </citation>
    <scope>NUCLEOTIDE SEQUENCE [LARGE SCALE GENOMIC DNA]</scope>
</reference>
<proteinExistence type="predicted"/>
<dbReference type="KEGG" id="lgi:LOTGIDRAFT_176102"/>
<organism evidence="1 2">
    <name type="scientific">Lottia gigantea</name>
    <name type="common">Giant owl limpet</name>
    <dbReference type="NCBI Taxonomy" id="225164"/>
    <lineage>
        <taxon>Eukaryota</taxon>
        <taxon>Metazoa</taxon>
        <taxon>Spiralia</taxon>
        <taxon>Lophotrochozoa</taxon>
        <taxon>Mollusca</taxon>
        <taxon>Gastropoda</taxon>
        <taxon>Patellogastropoda</taxon>
        <taxon>Lottioidea</taxon>
        <taxon>Lottiidae</taxon>
        <taxon>Lottia</taxon>
    </lineage>
</organism>
<accession>V3ZKC3</accession>
<evidence type="ECO:0000313" key="2">
    <source>
        <dbReference type="Proteomes" id="UP000030746"/>
    </source>
</evidence>
<name>V3ZKC3_LOTGI</name>
<protein>
    <recommendedName>
        <fullName evidence="3">Apple domain-containing protein</fullName>
    </recommendedName>
</protein>
<dbReference type="AlphaFoldDB" id="V3ZKC3"/>
<evidence type="ECO:0008006" key="3">
    <source>
        <dbReference type="Google" id="ProtNLM"/>
    </source>
</evidence>
<dbReference type="CTD" id="20243597"/>